<dbReference type="Gene3D" id="3.40.50.150">
    <property type="entry name" value="Vaccinia Virus protein VP39"/>
    <property type="match status" value="1"/>
</dbReference>
<evidence type="ECO:0000256" key="2">
    <source>
        <dbReference type="ARBA" id="ARBA00022679"/>
    </source>
</evidence>
<dbReference type="FunFam" id="1.10.10.10:FF:000836">
    <property type="entry name" value="O-methyltransferase family protein"/>
    <property type="match status" value="1"/>
</dbReference>
<dbReference type="GO" id="GO:0008757">
    <property type="term" value="F:S-adenosylmethionine-dependent methyltransferase activity"/>
    <property type="evidence" value="ECO:0000318"/>
    <property type="project" value="GO_Central"/>
</dbReference>
<protein>
    <submittedName>
        <fullName evidence="9">Acetylserotonin O-methyltransferase</fullName>
    </submittedName>
</protein>
<gene>
    <name evidence="9" type="primary">LOC110789312</name>
</gene>
<dbReference type="InterPro" id="IPR012967">
    <property type="entry name" value="COMT_dimerisation"/>
</dbReference>
<dbReference type="InterPro" id="IPR001077">
    <property type="entry name" value="COMT_C"/>
</dbReference>
<keyword evidence="1" id="KW-0489">Methyltransferase</keyword>
<dbReference type="InterPro" id="IPR016461">
    <property type="entry name" value="COMT-like"/>
</dbReference>
<dbReference type="InterPro" id="IPR029063">
    <property type="entry name" value="SAM-dependent_MTases_sf"/>
</dbReference>
<accession>A0A9R0JWG8</accession>
<name>A0A9R0JWG8_SPIOL</name>
<evidence type="ECO:0000259" key="6">
    <source>
        <dbReference type="Pfam" id="PF00891"/>
    </source>
</evidence>
<sequence length="385" mass="42632">MEGNKCPALYKESLDISLLDKHTSKMEQTVLRDVTNGEHRGKEEEEEAQASVDIWRYVFGFTEMAIVKCAIDLGIADVLHKNGGSMSLAELASSLKCPPPSLYRVMRFLAHRKIFRQSQTSQGTLVYTQTPLSRRLLSKGENNMAAFIQLESSPVMLAPWLGLSNRVQEKGDSAFDAANGEDVWSYACNNLAHSKLINDAMACDARVVVPQIIKGCPALFDGVSSFVDVGGGDGTTSSMLVKGFPWIQGINFDLPHVASQGVICERVQHVGGNMFESVPKADVAFITWVLHDWGDEECIQILRKCKEAIPKDKGKVIIVEAVIEEDAEDKFEDARLTLDMVMLAHTTNGKERTFKEWSCLLNKAGFGHFDVKPIQAVQYVIEAYP</sequence>
<dbReference type="GO" id="GO:0046983">
    <property type="term" value="F:protein dimerization activity"/>
    <property type="evidence" value="ECO:0007669"/>
    <property type="project" value="InterPro"/>
</dbReference>
<dbReference type="Pfam" id="PF08100">
    <property type="entry name" value="Dimerisation"/>
    <property type="match status" value="1"/>
</dbReference>
<dbReference type="RefSeq" id="XP_021849656.1">
    <property type="nucleotide sequence ID" value="XM_021993964.2"/>
</dbReference>
<reference evidence="8" key="1">
    <citation type="journal article" date="2021" name="Nat. Commun.">
        <title>Genomic analyses provide insights into spinach domestication and the genetic basis of agronomic traits.</title>
        <authorList>
            <person name="Cai X."/>
            <person name="Sun X."/>
            <person name="Xu C."/>
            <person name="Sun H."/>
            <person name="Wang X."/>
            <person name="Ge C."/>
            <person name="Zhang Z."/>
            <person name="Wang Q."/>
            <person name="Fei Z."/>
            <person name="Jiao C."/>
            <person name="Wang Q."/>
        </authorList>
    </citation>
    <scope>NUCLEOTIDE SEQUENCE [LARGE SCALE GENOMIC DNA]</scope>
    <source>
        <strain evidence="8">cv. Varoflay</strain>
    </source>
</reference>
<dbReference type="PROSITE" id="PS51683">
    <property type="entry name" value="SAM_OMT_II"/>
    <property type="match status" value="1"/>
</dbReference>
<dbReference type="InterPro" id="IPR036390">
    <property type="entry name" value="WH_DNA-bd_sf"/>
</dbReference>
<dbReference type="PIRSF" id="PIRSF005739">
    <property type="entry name" value="O-mtase"/>
    <property type="match status" value="1"/>
</dbReference>
<dbReference type="GO" id="GO:0008171">
    <property type="term" value="F:O-methyltransferase activity"/>
    <property type="evidence" value="ECO:0000318"/>
    <property type="project" value="GO_Central"/>
</dbReference>
<evidence type="ECO:0000259" key="7">
    <source>
        <dbReference type="Pfam" id="PF08100"/>
    </source>
</evidence>
<dbReference type="KEGG" id="soe:110789312"/>
<dbReference type="Pfam" id="PF00891">
    <property type="entry name" value="Methyltransf_2"/>
    <property type="match status" value="1"/>
</dbReference>
<evidence type="ECO:0000256" key="3">
    <source>
        <dbReference type="ARBA" id="ARBA00022691"/>
    </source>
</evidence>
<dbReference type="GO" id="GO:0032259">
    <property type="term" value="P:methylation"/>
    <property type="evidence" value="ECO:0000318"/>
    <property type="project" value="GO_Central"/>
</dbReference>
<keyword evidence="2" id="KW-0808">Transferase</keyword>
<evidence type="ECO:0000256" key="1">
    <source>
        <dbReference type="ARBA" id="ARBA00022603"/>
    </source>
</evidence>
<dbReference type="PANTHER" id="PTHR11746">
    <property type="entry name" value="O-METHYLTRANSFERASE"/>
    <property type="match status" value="1"/>
</dbReference>
<keyword evidence="3" id="KW-0949">S-adenosyl-L-methionine</keyword>
<organism evidence="8 9">
    <name type="scientific">Spinacia oleracea</name>
    <name type="common">Spinach</name>
    <dbReference type="NCBI Taxonomy" id="3562"/>
    <lineage>
        <taxon>Eukaryota</taxon>
        <taxon>Viridiplantae</taxon>
        <taxon>Streptophyta</taxon>
        <taxon>Embryophyta</taxon>
        <taxon>Tracheophyta</taxon>
        <taxon>Spermatophyta</taxon>
        <taxon>Magnoliopsida</taxon>
        <taxon>eudicotyledons</taxon>
        <taxon>Gunneridae</taxon>
        <taxon>Pentapetalae</taxon>
        <taxon>Caryophyllales</taxon>
        <taxon>Chenopodiaceae</taxon>
        <taxon>Chenopodioideae</taxon>
        <taxon>Anserineae</taxon>
        <taxon>Spinacia</taxon>
    </lineage>
</organism>
<feature type="domain" description="O-methyltransferase dimerisation" evidence="7">
    <location>
        <begin position="55"/>
        <end position="138"/>
    </location>
</feature>
<dbReference type="OrthoDB" id="1606438at2759"/>
<dbReference type="AlphaFoldDB" id="A0A9R0JWG8"/>
<evidence type="ECO:0000313" key="8">
    <source>
        <dbReference type="Proteomes" id="UP000813463"/>
    </source>
</evidence>
<keyword evidence="8" id="KW-1185">Reference proteome</keyword>
<dbReference type="SUPFAM" id="SSF53335">
    <property type="entry name" value="S-adenosyl-L-methionine-dependent methyltransferases"/>
    <property type="match status" value="1"/>
</dbReference>
<comment type="similarity">
    <text evidence="4">Belongs to the class I-like SAM-binding methyltransferase superfamily. Cation-independent O-methyltransferase family.</text>
</comment>
<dbReference type="SUPFAM" id="SSF46785">
    <property type="entry name" value="Winged helix' DNA-binding domain"/>
    <property type="match status" value="1"/>
</dbReference>
<proteinExistence type="inferred from homology"/>
<evidence type="ECO:0000256" key="5">
    <source>
        <dbReference type="PIRSR" id="PIRSR005739-1"/>
    </source>
</evidence>
<dbReference type="Gene3D" id="1.10.10.10">
    <property type="entry name" value="Winged helix-like DNA-binding domain superfamily/Winged helix DNA-binding domain"/>
    <property type="match status" value="1"/>
</dbReference>
<dbReference type="FunFam" id="3.40.50.150:FF:000294">
    <property type="entry name" value="O-methyltransferase family protein"/>
    <property type="match status" value="1"/>
</dbReference>
<feature type="active site" description="Proton acceptor" evidence="5">
    <location>
        <position position="291"/>
    </location>
</feature>
<evidence type="ECO:0000256" key="4">
    <source>
        <dbReference type="ARBA" id="ARBA00038277"/>
    </source>
</evidence>
<reference evidence="9" key="2">
    <citation type="submission" date="2025-08" db="UniProtKB">
        <authorList>
            <consortium name="RefSeq"/>
        </authorList>
    </citation>
    <scope>IDENTIFICATION</scope>
    <source>
        <tissue evidence="9">Leaf</tissue>
    </source>
</reference>
<dbReference type="InterPro" id="IPR036388">
    <property type="entry name" value="WH-like_DNA-bd_sf"/>
</dbReference>
<dbReference type="GeneID" id="110789312"/>
<evidence type="ECO:0000313" key="9">
    <source>
        <dbReference type="RefSeq" id="XP_021849656.1"/>
    </source>
</evidence>
<feature type="domain" description="O-methyltransferase C-terminal" evidence="6">
    <location>
        <begin position="160"/>
        <end position="366"/>
    </location>
</feature>
<dbReference type="Proteomes" id="UP000813463">
    <property type="component" value="Chromosome 4"/>
</dbReference>